<reference evidence="7" key="1">
    <citation type="journal article" date="2020" name="Stud. Mycol.">
        <title>101 Dothideomycetes genomes: a test case for predicting lifestyles and emergence of pathogens.</title>
        <authorList>
            <person name="Haridas S."/>
            <person name="Albert R."/>
            <person name="Binder M."/>
            <person name="Bloem J."/>
            <person name="Labutti K."/>
            <person name="Salamov A."/>
            <person name="Andreopoulos B."/>
            <person name="Baker S."/>
            <person name="Barry K."/>
            <person name="Bills G."/>
            <person name="Bluhm B."/>
            <person name="Cannon C."/>
            <person name="Castanera R."/>
            <person name="Culley D."/>
            <person name="Daum C."/>
            <person name="Ezra D."/>
            <person name="Gonzalez J."/>
            <person name="Henrissat B."/>
            <person name="Kuo A."/>
            <person name="Liang C."/>
            <person name="Lipzen A."/>
            <person name="Lutzoni F."/>
            <person name="Magnuson J."/>
            <person name="Mondo S."/>
            <person name="Nolan M."/>
            <person name="Ohm R."/>
            <person name="Pangilinan J."/>
            <person name="Park H.-J."/>
            <person name="Ramirez L."/>
            <person name="Alfaro M."/>
            <person name="Sun H."/>
            <person name="Tritt A."/>
            <person name="Yoshinaga Y."/>
            <person name="Zwiers L.-H."/>
            <person name="Turgeon B."/>
            <person name="Goodwin S."/>
            <person name="Spatafora J."/>
            <person name="Crous P."/>
            <person name="Grigoriev I."/>
        </authorList>
    </citation>
    <scope>NUCLEOTIDE SEQUENCE</scope>
    <source>
        <strain evidence="7">CBS 123094</strain>
    </source>
</reference>
<sequence>MSPSTHPTPPFAVLPSSTPTRPPPTNLVLFTTPLTLASLAPDCRTCAICHETFGEYRPNISFQTQTTIQEWAVRVEITASPDSSLHLCGHVFGKRCLENHLNSRQPWHNKCPMCRMVWFEYGSEGRKVAAPGAGTWVESEVVRESTTGGLDGADDGGLSNRGRLRRSAGFLQQVLEAFNMEEGSDEVKMSIEEVERALERLYSSLEGTGER</sequence>
<proteinExistence type="predicted"/>
<keyword evidence="2 4" id="KW-0863">Zinc-finger</keyword>
<dbReference type="Pfam" id="PF13445">
    <property type="entry name" value="zf-RING_UBOX"/>
    <property type="match status" value="1"/>
</dbReference>
<dbReference type="InterPro" id="IPR013083">
    <property type="entry name" value="Znf_RING/FYVE/PHD"/>
</dbReference>
<feature type="compositionally biased region" description="Pro residues" evidence="5">
    <location>
        <begin position="1"/>
        <end position="12"/>
    </location>
</feature>
<dbReference type="GO" id="GO:0008270">
    <property type="term" value="F:zinc ion binding"/>
    <property type="evidence" value="ECO:0007669"/>
    <property type="project" value="UniProtKB-KW"/>
</dbReference>
<evidence type="ECO:0000256" key="3">
    <source>
        <dbReference type="ARBA" id="ARBA00022833"/>
    </source>
</evidence>
<dbReference type="Gene3D" id="3.30.40.10">
    <property type="entry name" value="Zinc/RING finger domain, C3HC4 (zinc finger)"/>
    <property type="match status" value="1"/>
</dbReference>
<organism evidence="7 8">
    <name type="scientific">Amniculicola lignicola CBS 123094</name>
    <dbReference type="NCBI Taxonomy" id="1392246"/>
    <lineage>
        <taxon>Eukaryota</taxon>
        <taxon>Fungi</taxon>
        <taxon>Dikarya</taxon>
        <taxon>Ascomycota</taxon>
        <taxon>Pezizomycotina</taxon>
        <taxon>Dothideomycetes</taxon>
        <taxon>Pleosporomycetidae</taxon>
        <taxon>Pleosporales</taxon>
        <taxon>Amniculicolaceae</taxon>
        <taxon>Amniculicola</taxon>
    </lineage>
</organism>
<dbReference type="OrthoDB" id="5600418at2759"/>
<keyword evidence="8" id="KW-1185">Reference proteome</keyword>
<keyword evidence="3" id="KW-0862">Zinc</keyword>
<gene>
    <name evidence="7" type="ORF">P154DRAFT_576197</name>
</gene>
<dbReference type="InterPro" id="IPR001841">
    <property type="entry name" value="Znf_RING"/>
</dbReference>
<dbReference type="AlphaFoldDB" id="A0A6A5WE56"/>
<evidence type="ECO:0000256" key="4">
    <source>
        <dbReference type="PROSITE-ProRule" id="PRU00175"/>
    </source>
</evidence>
<name>A0A6A5WE56_9PLEO</name>
<keyword evidence="1" id="KW-0479">Metal-binding</keyword>
<feature type="region of interest" description="Disordered" evidence="5">
    <location>
        <begin position="1"/>
        <end position="24"/>
    </location>
</feature>
<protein>
    <recommendedName>
        <fullName evidence="6">RING-type domain-containing protein</fullName>
    </recommendedName>
</protein>
<dbReference type="SUPFAM" id="SSF57850">
    <property type="entry name" value="RING/U-box"/>
    <property type="match status" value="1"/>
</dbReference>
<dbReference type="Proteomes" id="UP000799779">
    <property type="component" value="Unassembled WGS sequence"/>
</dbReference>
<dbReference type="PROSITE" id="PS50089">
    <property type="entry name" value="ZF_RING_2"/>
    <property type="match status" value="1"/>
</dbReference>
<evidence type="ECO:0000313" key="7">
    <source>
        <dbReference type="EMBL" id="KAF2000173.1"/>
    </source>
</evidence>
<evidence type="ECO:0000259" key="6">
    <source>
        <dbReference type="PROSITE" id="PS50089"/>
    </source>
</evidence>
<evidence type="ECO:0000313" key="8">
    <source>
        <dbReference type="Proteomes" id="UP000799779"/>
    </source>
</evidence>
<feature type="domain" description="RING-type" evidence="6">
    <location>
        <begin position="46"/>
        <end position="115"/>
    </location>
</feature>
<evidence type="ECO:0000256" key="1">
    <source>
        <dbReference type="ARBA" id="ARBA00022723"/>
    </source>
</evidence>
<evidence type="ECO:0000256" key="5">
    <source>
        <dbReference type="SAM" id="MobiDB-lite"/>
    </source>
</evidence>
<accession>A0A6A5WE56</accession>
<dbReference type="EMBL" id="ML977590">
    <property type="protein sequence ID" value="KAF2000173.1"/>
    <property type="molecule type" value="Genomic_DNA"/>
</dbReference>
<evidence type="ECO:0000256" key="2">
    <source>
        <dbReference type="ARBA" id="ARBA00022771"/>
    </source>
</evidence>
<dbReference type="InterPro" id="IPR027370">
    <property type="entry name" value="Znf-RING_euk"/>
</dbReference>